<accession>A0AAI9AGB7</accession>
<reference evidence="1 2" key="1">
    <citation type="journal article" date="2011" name="Stand. Genomic Sci.">
        <title>Draft genome sequence of Caminibacter mediatlanticus strain TB-2, an epsilonproteobacterium isolated from a deep-sea hydrothermal vent.</title>
        <authorList>
            <person name="Giovannelli D."/>
            <person name="Ferriera S."/>
            <person name="Johnson J."/>
            <person name="Kravitz S."/>
            <person name="Perez-Rodriguez I."/>
            <person name="Ricci J."/>
            <person name="O'Brien C."/>
            <person name="Voordeckers J.W."/>
            <person name="Bini E."/>
            <person name="Vetriani C."/>
        </authorList>
    </citation>
    <scope>NUCLEOTIDE SEQUENCE [LARGE SCALE GENOMIC DNA]</scope>
    <source>
        <strain evidence="1 2">TB-2</strain>
    </source>
</reference>
<gene>
    <name evidence="1" type="ORF">CMTB2_00189</name>
</gene>
<dbReference type="Proteomes" id="UP000003288">
    <property type="component" value="Unassembled WGS sequence"/>
</dbReference>
<proteinExistence type="predicted"/>
<sequence length="272" mass="31736">MKKLFLSAVAVIGLMGANYTIMPYGAFLSYNNSVKDKGYIGGIYGTIYKSPIKFEYGIERDIIQYKDTTPDWKQWNFTGVFNFFKGYNYVFRAGLNHLKVSQGNTKENDNVYILGALYYKYLNYNSGINFYHSKYKDFKVNQVSLKYGKYFKNYDGTFYFEIKPNFIFISDKIKANTPKKNYTDVDFKLTATKWPWITTLKASVGKNAYKVENGGFVVYNLGEEYKYNYGINVSRYFKNIGTFSIGFSRSKFSENNQDSYLNVYLLTYTRAF</sequence>
<comment type="caution">
    <text evidence="1">The sequence shown here is derived from an EMBL/GenBank/DDBJ whole genome shotgun (WGS) entry which is preliminary data.</text>
</comment>
<evidence type="ECO:0000313" key="1">
    <source>
        <dbReference type="EMBL" id="EDM23095.1"/>
    </source>
</evidence>
<dbReference type="AlphaFoldDB" id="A0AAI9AGB7"/>
<name>A0AAI9AGB7_9BACT</name>
<dbReference type="RefSeq" id="WP_007475374.1">
    <property type="nucleotide sequence ID" value="NZ_ABCJ01000010.1"/>
</dbReference>
<organism evidence="1 2">
    <name type="scientific">Caminibacter mediatlanticus TB-2</name>
    <dbReference type="NCBI Taxonomy" id="391592"/>
    <lineage>
        <taxon>Bacteria</taxon>
        <taxon>Pseudomonadati</taxon>
        <taxon>Campylobacterota</taxon>
        <taxon>Epsilonproteobacteria</taxon>
        <taxon>Nautiliales</taxon>
        <taxon>Nautiliaceae</taxon>
        <taxon>Caminibacter</taxon>
    </lineage>
</organism>
<protein>
    <submittedName>
        <fullName evidence="1">Uncharacterized protein</fullName>
    </submittedName>
</protein>
<dbReference type="EMBL" id="ABCJ01000010">
    <property type="protein sequence ID" value="EDM23095.1"/>
    <property type="molecule type" value="Genomic_DNA"/>
</dbReference>
<evidence type="ECO:0000313" key="2">
    <source>
        <dbReference type="Proteomes" id="UP000003288"/>
    </source>
</evidence>